<accession>A0ACC0DLC4</accession>
<evidence type="ECO:0000313" key="2">
    <source>
        <dbReference type="Proteomes" id="UP001497680"/>
    </source>
</evidence>
<name>A0ACC0DLC4_9PEZI</name>
<dbReference type="EMBL" id="MU394282">
    <property type="protein sequence ID" value="KAI6093010.1"/>
    <property type="molecule type" value="Genomic_DNA"/>
</dbReference>
<dbReference type="Proteomes" id="UP001497680">
    <property type="component" value="Unassembled WGS sequence"/>
</dbReference>
<comment type="caution">
    <text evidence="1">The sequence shown here is derived from an EMBL/GenBank/DDBJ whole genome shotgun (WGS) entry which is preliminary data.</text>
</comment>
<protein>
    <submittedName>
        <fullName evidence="1">GroES-like protein</fullName>
    </submittedName>
</protein>
<proteinExistence type="predicted"/>
<reference evidence="1 2" key="1">
    <citation type="journal article" date="2022" name="New Phytol.">
        <title>Ecological generalism drives hyperdiversity of secondary metabolite gene clusters in xylarialean endophytes.</title>
        <authorList>
            <person name="Franco M.E.E."/>
            <person name="Wisecaver J.H."/>
            <person name="Arnold A.E."/>
            <person name="Ju Y.M."/>
            <person name="Slot J.C."/>
            <person name="Ahrendt S."/>
            <person name="Moore L.P."/>
            <person name="Eastman K.E."/>
            <person name="Scott K."/>
            <person name="Konkel Z."/>
            <person name="Mondo S.J."/>
            <person name="Kuo A."/>
            <person name="Hayes R.D."/>
            <person name="Haridas S."/>
            <person name="Andreopoulos B."/>
            <person name="Riley R."/>
            <person name="LaButti K."/>
            <person name="Pangilinan J."/>
            <person name="Lipzen A."/>
            <person name="Amirebrahimi M."/>
            <person name="Yan J."/>
            <person name="Adam C."/>
            <person name="Keymanesh K."/>
            <person name="Ng V."/>
            <person name="Louie K."/>
            <person name="Northen T."/>
            <person name="Drula E."/>
            <person name="Henrissat B."/>
            <person name="Hsieh H.M."/>
            <person name="Youens-Clark K."/>
            <person name="Lutzoni F."/>
            <person name="Miadlikowska J."/>
            <person name="Eastwood D.C."/>
            <person name="Hamelin R.C."/>
            <person name="Grigoriev I.V."/>
            <person name="U'Ren J.M."/>
        </authorList>
    </citation>
    <scope>NUCLEOTIDE SEQUENCE [LARGE SCALE GENOMIC DNA]</scope>
    <source>
        <strain evidence="1 2">ER1909</strain>
    </source>
</reference>
<sequence length="378" mass="39627">MPASSAPPASSLPAKMKAVQVKAFNTSYEINPSAPVPTDIGPHDLLVKVAVASYCHTDSMVASGSFLSALPITASHEGAGTVVAVGSAVLSFHTGDRVMCGLPLHPCAACANCVGPDERHRQYCTATHGHVGVHIDGCLAEYVRIDARFTTRLPPEISFRAAAPLACAGRTAWGGVARAALTTGEWLVIVGAGGGLGHLAVQFAKARGLQVVAVDARDGALELARECGADIVIDARQGKDGVLAEVRRVTGEGAHASLVLSDTEGATAMAAAATRMHGTLVQVAQPKDVQLPFQELVFRDIRVRGSLLCSPDESRDMVKFIAERSNGDGGGIRVETVAFEGLDKIGELVQFVHTGKLRGSRRRLSGKCSMQVRIHRGF</sequence>
<gene>
    <name evidence="1" type="ORF">F4821DRAFT_223737</name>
</gene>
<evidence type="ECO:0000313" key="1">
    <source>
        <dbReference type="EMBL" id="KAI6093010.1"/>
    </source>
</evidence>
<organism evidence="1 2">
    <name type="scientific">Hypoxylon rubiginosum</name>
    <dbReference type="NCBI Taxonomy" id="110542"/>
    <lineage>
        <taxon>Eukaryota</taxon>
        <taxon>Fungi</taxon>
        <taxon>Dikarya</taxon>
        <taxon>Ascomycota</taxon>
        <taxon>Pezizomycotina</taxon>
        <taxon>Sordariomycetes</taxon>
        <taxon>Xylariomycetidae</taxon>
        <taxon>Xylariales</taxon>
        <taxon>Hypoxylaceae</taxon>
        <taxon>Hypoxylon</taxon>
    </lineage>
</organism>
<keyword evidence="2" id="KW-1185">Reference proteome</keyword>